<protein>
    <submittedName>
        <fullName evidence="1">MoaD/ThiS family protein</fullName>
    </submittedName>
</protein>
<gene>
    <name evidence="1" type="ORF">KCMC57_29510</name>
</gene>
<dbReference type="Gene3D" id="3.10.20.30">
    <property type="match status" value="1"/>
</dbReference>
<sequence length="102" mass="10472">MAANTSTARATAADGIRVTGTIRYWAAAKAAAGVAEEPYEAATLGEALAEVRARHADNPKLLQVLAHCSYLVDAQQVGSRDHATVPLTEGGTIEALPPFAGG</sequence>
<proteinExistence type="predicted"/>
<evidence type="ECO:0000313" key="1">
    <source>
        <dbReference type="EMBL" id="BFP46583.1"/>
    </source>
</evidence>
<accession>A0AB33JYQ9</accession>
<dbReference type="InterPro" id="IPR012675">
    <property type="entry name" value="Beta-grasp_dom_sf"/>
</dbReference>
<dbReference type="AlphaFoldDB" id="A0AB33JYQ9"/>
<dbReference type="InterPro" id="IPR016155">
    <property type="entry name" value="Mopterin_synth/thiamin_S_b"/>
</dbReference>
<reference evidence="1" key="1">
    <citation type="submission" date="2024-07" db="EMBL/GenBank/DDBJ databases">
        <title>Complete genome sequences of cellulolytic bacteria, Kitasatospora sp. CMC57 and Streptomyces sp. CMC78, isolated from Japanese agricultural soil.</title>
        <authorList>
            <person name="Hashimoto T."/>
            <person name="Ito M."/>
            <person name="Iwamoto M."/>
            <person name="Fukahori D."/>
            <person name="Shoda T."/>
            <person name="Sakoda M."/>
            <person name="Morohoshi T."/>
            <person name="Mitsuboshi M."/>
            <person name="Nishizawa T."/>
        </authorList>
    </citation>
    <scope>NUCLEOTIDE SEQUENCE</scope>
    <source>
        <strain evidence="1">CMC57</strain>
    </source>
</reference>
<dbReference type="InterPro" id="IPR003749">
    <property type="entry name" value="ThiS/MoaD-like"/>
</dbReference>
<dbReference type="Pfam" id="PF02597">
    <property type="entry name" value="ThiS"/>
    <property type="match status" value="1"/>
</dbReference>
<dbReference type="EMBL" id="AP035881">
    <property type="protein sequence ID" value="BFP46583.1"/>
    <property type="molecule type" value="Genomic_DNA"/>
</dbReference>
<name>A0AB33JYQ9_9ACTN</name>
<dbReference type="SUPFAM" id="SSF54285">
    <property type="entry name" value="MoaD/ThiS"/>
    <property type="match status" value="1"/>
</dbReference>
<organism evidence="1">
    <name type="scientific">Kitasatospora sp. CMC57</name>
    <dbReference type="NCBI Taxonomy" id="3231513"/>
    <lineage>
        <taxon>Bacteria</taxon>
        <taxon>Bacillati</taxon>
        <taxon>Actinomycetota</taxon>
        <taxon>Actinomycetes</taxon>
        <taxon>Kitasatosporales</taxon>
        <taxon>Streptomycetaceae</taxon>
        <taxon>Kitasatospora</taxon>
    </lineage>
</organism>